<dbReference type="EMBL" id="BSSA01000003">
    <property type="protein sequence ID" value="GLW69188.1"/>
    <property type="molecule type" value="Genomic_DNA"/>
</dbReference>
<sequence length="829" mass="82955">MAGSSDVGQPSGDFRGDGVRPRSGELVSGERLVVVGGPEGSEARHCPDEWMPQPRRIRGLVQARPELGPSPAVGPLALGAGPGDLRLLDREGDIAALLEQLRAGRSVQLVGQAGSGRSALLAAVAEAAGELAPDGVVRLSGYRRTVTDLLQDLFAATHQAPDFRPDREQLAELLAGVAAVVVIDDVEPYGEELEELLALAPECAFLIAAVPGSPPPAPGSRLRDHLVAGLSRPASLTLAARLAGRPLDEVERAWAVDLWFESEGLPLRFVRAAALLRQRDVTVDALVAAQEDRRSLFGSVQEYELPRDPAELERELRQQVPLPSVGESAAPARRLVQGLSESARLVLRLALALGGECPTAPHLPALLDVGLGESALQELVEAGLAVSVGGHHRLTEGVLDALLPEVEDDSNGLPAPFAPGGIAYGAAEHLAWWVGHASVSTRQVAAEAEVILAVLLAERNADRPAEVLRLARAAAPALALSLRWGAWERVLQLGLEAARMLGANAEQGWFHHELGVHALCTGDSRRAVAELEAALALRAAAGEQRGVAGARRMLDLIRIEETAALTAGTDTAPARRRRSIRAIAQVVPGRLRKRAPRGARKTVLLAGAAVMALGALGTAIGVAATGDDHPGGDRTGNSADDRPPLDPSPAPRSSSPTPAPSSGSPTATDSPTASGSPSPSASTTSSPSATHKPSGSPSPSATTTKPGTGTTGGSTGGTTGGSTGTGGTTSGGTTGGSTGGTTGGSTGTGGTTTGGSTGGTTGGSTGTGGTTTGGTTGGSTGGTTGGSTGTGGTTTGGTTGGSTGGTTTGGATGGATGGTTTGGATGGTP</sequence>
<name>A0A9W6Q6A3_9ACTN</name>
<dbReference type="AlphaFoldDB" id="A0A9W6Q6A3"/>
<dbReference type="SUPFAM" id="SSF52540">
    <property type="entry name" value="P-loop containing nucleoside triphosphate hydrolases"/>
    <property type="match status" value="1"/>
</dbReference>
<evidence type="ECO:0000256" key="1">
    <source>
        <dbReference type="SAM" id="MobiDB-lite"/>
    </source>
</evidence>
<evidence type="ECO:0000313" key="3">
    <source>
        <dbReference type="Proteomes" id="UP001165041"/>
    </source>
</evidence>
<feature type="region of interest" description="Disordered" evidence="1">
    <location>
        <begin position="1"/>
        <end position="50"/>
    </location>
</feature>
<feature type="compositionally biased region" description="Low complexity" evidence="1">
    <location>
        <begin position="651"/>
        <end position="708"/>
    </location>
</feature>
<accession>A0A9W6Q6A3</accession>
<feature type="region of interest" description="Disordered" evidence="1">
    <location>
        <begin position="624"/>
        <end position="829"/>
    </location>
</feature>
<protein>
    <recommendedName>
        <fullName evidence="4">ATP-binding protein</fullName>
    </recommendedName>
</protein>
<proteinExistence type="predicted"/>
<reference evidence="2" key="1">
    <citation type="submission" date="2023-02" db="EMBL/GenBank/DDBJ databases">
        <title>Kitasatospora phosalacinea NBRC 14627.</title>
        <authorList>
            <person name="Ichikawa N."/>
            <person name="Sato H."/>
            <person name="Tonouchi N."/>
        </authorList>
    </citation>
    <scope>NUCLEOTIDE SEQUENCE</scope>
    <source>
        <strain evidence="2">NBRC 14627</strain>
    </source>
</reference>
<dbReference type="Proteomes" id="UP001165041">
    <property type="component" value="Unassembled WGS sequence"/>
</dbReference>
<evidence type="ECO:0000313" key="2">
    <source>
        <dbReference type="EMBL" id="GLW69188.1"/>
    </source>
</evidence>
<organism evidence="2 3">
    <name type="scientific">Kitasatospora phosalacinea</name>
    <dbReference type="NCBI Taxonomy" id="2065"/>
    <lineage>
        <taxon>Bacteria</taxon>
        <taxon>Bacillati</taxon>
        <taxon>Actinomycetota</taxon>
        <taxon>Actinomycetes</taxon>
        <taxon>Kitasatosporales</taxon>
        <taxon>Streptomycetaceae</taxon>
        <taxon>Kitasatospora</taxon>
    </lineage>
</organism>
<evidence type="ECO:0008006" key="4">
    <source>
        <dbReference type="Google" id="ProtNLM"/>
    </source>
</evidence>
<comment type="caution">
    <text evidence="2">The sequence shown here is derived from an EMBL/GenBank/DDBJ whole genome shotgun (WGS) entry which is preliminary data.</text>
</comment>
<feature type="compositionally biased region" description="Basic and acidic residues" evidence="1">
    <location>
        <begin position="14"/>
        <end position="23"/>
    </location>
</feature>
<dbReference type="Gene3D" id="3.40.50.300">
    <property type="entry name" value="P-loop containing nucleotide triphosphate hydrolases"/>
    <property type="match status" value="1"/>
</dbReference>
<feature type="compositionally biased region" description="Gly residues" evidence="1">
    <location>
        <begin position="709"/>
        <end position="829"/>
    </location>
</feature>
<gene>
    <name evidence="2" type="ORF">Kpho02_14870</name>
</gene>
<dbReference type="InterPro" id="IPR027417">
    <property type="entry name" value="P-loop_NTPase"/>
</dbReference>